<evidence type="ECO:0000256" key="5">
    <source>
        <dbReference type="ARBA" id="ARBA00022917"/>
    </source>
</evidence>
<dbReference type="Gene3D" id="2.40.50.140">
    <property type="entry name" value="Nucleic acid-binding proteins"/>
    <property type="match status" value="1"/>
</dbReference>
<keyword evidence="4 7" id="KW-0067">ATP-binding</keyword>
<organism evidence="9 10">
    <name type="scientific">Phototrophicus methaneseepsis</name>
    <dbReference type="NCBI Taxonomy" id="2710758"/>
    <lineage>
        <taxon>Bacteria</taxon>
        <taxon>Bacillati</taxon>
        <taxon>Chloroflexota</taxon>
        <taxon>Candidatus Thermofontia</taxon>
        <taxon>Phototrophicales</taxon>
        <taxon>Phototrophicaceae</taxon>
        <taxon>Phototrophicus</taxon>
    </lineage>
</organism>
<dbReference type="Gene3D" id="3.30.930.10">
    <property type="entry name" value="Bira Bifunctional Protein, Domain 2"/>
    <property type="match status" value="1"/>
</dbReference>
<dbReference type="NCBIfam" id="NF003483">
    <property type="entry name" value="PRK05159.1"/>
    <property type="match status" value="1"/>
</dbReference>
<dbReference type="SUPFAM" id="SSF55681">
    <property type="entry name" value="Class II aaRS and biotin synthetases"/>
    <property type="match status" value="1"/>
</dbReference>
<dbReference type="InterPro" id="IPR006195">
    <property type="entry name" value="aa-tRNA-synth_II"/>
</dbReference>
<evidence type="ECO:0000259" key="8">
    <source>
        <dbReference type="PROSITE" id="PS50862"/>
    </source>
</evidence>
<dbReference type="AlphaFoldDB" id="A0A7S8ECN5"/>
<evidence type="ECO:0000256" key="2">
    <source>
        <dbReference type="ARBA" id="ARBA00022598"/>
    </source>
</evidence>
<dbReference type="InterPro" id="IPR004364">
    <property type="entry name" value="Aa-tRNA-synt_II"/>
</dbReference>
<evidence type="ECO:0000256" key="3">
    <source>
        <dbReference type="ARBA" id="ARBA00022741"/>
    </source>
</evidence>
<name>A0A7S8ECN5_9CHLR</name>
<dbReference type="CDD" id="cd00776">
    <property type="entry name" value="AsxRS_core"/>
    <property type="match status" value="1"/>
</dbReference>
<protein>
    <recommendedName>
        <fullName evidence="7">Asparagine--tRNA ligase</fullName>
        <ecNumber evidence="7">6.1.1.22</ecNumber>
    </recommendedName>
    <alternativeName>
        <fullName evidence="7">Asparaginyl-tRNA synthetase</fullName>
        <shortName evidence="7">AsnRS</shortName>
    </alternativeName>
</protein>
<dbReference type="PRINTS" id="PR01042">
    <property type="entry name" value="TRNASYNTHASP"/>
</dbReference>
<accession>A0A7S8ECN5</accession>
<evidence type="ECO:0000313" key="9">
    <source>
        <dbReference type="EMBL" id="QPC84308.1"/>
    </source>
</evidence>
<dbReference type="NCBIfam" id="TIGR00457">
    <property type="entry name" value="asnS"/>
    <property type="match status" value="1"/>
</dbReference>
<evidence type="ECO:0000256" key="1">
    <source>
        <dbReference type="ARBA" id="ARBA00008226"/>
    </source>
</evidence>
<evidence type="ECO:0000256" key="7">
    <source>
        <dbReference type="HAMAP-Rule" id="MF_00534"/>
    </source>
</evidence>
<comment type="subunit">
    <text evidence="7">Homodimer.</text>
</comment>
<dbReference type="Proteomes" id="UP000594468">
    <property type="component" value="Chromosome"/>
</dbReference>
<dbReference type="GO" id="GO:0005737">
    <property type="term" value="C:cytoplasm"/>
    <property type="evidence" value="ECO:0007669"/>
    <property type="project" value="UniProtKB-SubCell"/>
</dbReference>
<dbReference type="GO" id="GO:0003676">
    <property type="term" value="F:nucleic acid binding"/>
    <property type="evidence" value="ECO:0007669"/>
    <property type="project" value="InterPro"/>
</dbReference>
<keyword evidence="2 7" id="KW-0436">Ligase</keyword>
<keyword evidence="7" id="KW-0963">Cytoplasm</keyword>
<dbReference type="SUPFAM" id="SSF50249">
    <property type="entry name" value="Nucleic acid-binding proteins"/>
    <property type="match status" value="1"/>
</dbReference>
<dbReference type="Pfam" id="PF01336">
    <property type="entry name" value="tRNA_anti-codon"/>
    <property type="match status" value="1"/>
</dbReference>
<dbReference type="EMBL" id="CP062983">
    <property type="protein sequence ID" value="QPC84308.1"/>
    <property type="molecule type" value="Genomic_DNA"/>
</dbReference>
<dbReference type="GO" id="GO:0004816">
    <property type="term" value="F:asparagine-tRNA ligase activity"/>
    <property type="evidence" value="ECO:0007669"/>
    <property type="project" value="UniProtKB-UniRule"/>
</dbReference>
<dbReference type="CDD" id="cd04323">
    <property type="entry name" value="AsnRS_cyto_like_N"/>
    <property type="match status" value="1"/>
</dbReference>
<evidence type="ECO:0000313" key="10">
    <source>
        <dbReference type="Proteomes" id="UP000594468"/>
    </source>
</evidence>
<dbReference type="PROSITE" id="PS50862">
    <property type="entry name" value="AA_TRNA_LIGASE_II"/>
    <property type="match status" value="1"/>
</dbReference>
<reference evidence="9 10" key="1">
    <citation type="submission" date="2020-02" db="EMBL/GenBank/DDBJ databases">
        <authorList>
            <person name="Zheng R.K."/>
            <person name="Sun C.M."/>
        </authorList>
    </citation>
    <scope>NUCLEOTIDE SEQUENCE [LARGE SCALE GENOMIC DNA]</scope>
    <source>
        <strain evidence="10">rifampicinis</strain>
    </source>
</reference>
<dbReference type="KEGG" id="pmet:G4Y79_08015"/>
<dbReference type="PANTHER" id="PTHR22594:SF34">
    <property type="entry name" value="ASPARAGINE--TRNA LIGASE, MITOCHONDRIAL-RELATED"/>
    <property type="match status" value="1"/>
</dbReference>
<evidence type="ECO:0000256" key="4">
    <source>
        <dbReference type="ARBA" id="ARBA00022840"/>
    </source>
</evidence>
<dbReference type="InterPro" id="IPR004522">
    <property type="entry name" value="Asn-tRNA-ligase"/>
</dbReference>
<keyword evidence="10" id="KW-1185">Reference proteome</keyword>
<sequence length="445" mass="51044">MATAIYVRDIAQYDGQEVTVRGWVKAKTGKGKLQFVRLRDGTGQVQCVAFKKDMDEAVFEAVKGLTQETSVIITGTVRSDERAPGYPGGYEIGITDVEVIQMAEEYPITPKEHGTEFLMDQRHLWIRSDQQWAILRIRATIIQAMRNWLDDNGFMLVDTPIITPAAGEETTTLFELDYFGEPAYLAQTGQLYNEANMMAFGRVYCFGPTFRAEKSKTRRHLIEFWMLEPEIAFCDLDELMEVEEQMVGYIVQKVLEKNHQELEMIGRDVATLEKIVAPFPRISYDEAVERLQKLYEETEDAEQKDLLKIEWGEDFGSPHETALAEMFDRPVFVYNYPSKVKAFYMQPVAGREEVCRSVDLLAPEGYGEIIGGSERIYDADLLLEKIKAQGLPPEHYEWYLQLRRYGSVPHAGFGIGIERTVAWICGLPHIRETIPYARLLNRKYP</sequence>
<dbReference type="GO" id="GO:0005524">
    <property type="term" value="F:ATP binding"/>
    <property type="evidence" value="ECO:0007669"/>
    <property type="project" value="UniProtKB-UniRule"/>
</dbReference>
<dbReference type="HAMAP" id="MF_00534">
    <property type="entry name" value="Asn_tRNA_synth"/>
    <property type="match status" value="1"/>
</dbReference>
<dbReference type="PANTHER" id="PTHR22594">
    <property type="entry name" value="ASPARTYL/LYSYL-TRNA SYNTHETASE"/>
    <property type="match status" value="1"/>
</dbReference>
<dbReference type="EC" id="6.1.1.22" evidence="7"/>
<evidence type="ECO:0000256" key="6">
    <source>
        <dbReference type="ARBA" id="ARBA00023146"/>
    </source>
</evidence>
<proteinExistence type="inferred from homology"/>
<dbReference type="InterPro" id="IPR045864">
    <property type="entry name" value="aa-tRNA-synth_II/BPL/LPL"/>
</dbReference>
<dbReference type="InterPro" id="IPR012340">
    <property type="entry name" value="NA-bd_OB-fold"/>
</dbReference>
<gene>
    <name evidence="7 9" type="primary">asnS</name>
    <name evidence="9" type="ORF">G4Y79_08015</name>
</gene>
<dbReference type="GO" id="GO:0006421">
    <property type="term" value="P:asparaginyl-tRNA aminoacylation"/>
    <property type="evidence" value="ECO:0007669"/>
    <property type="project" value="UniProtKB-UniRule"/>
</dbReference>
<dbReference type="NCBIfam" id="NF003037">
    <property type="entry name" value="PRK03932.1"/>
    <property type="match status" value="1"/>
</dbReference>
<dbReference type="InterPro" id="IPR002312">
    <property type="entry name" value="Asp/Asn-tRNA-synth_IIb"/>
</dbReference>
<feature type="domain" description="Aminoacyl-transfer RNA synthetases class-II family profile" evidence="8">
    <location>
        <begin position="135"/>
        <end position="435"/>
    </location>
</feature>
<dbReference type="RefSeq" id="WP_195172371.1">
    <property type="nucleotide sequence ID" value="NZ_CP062983.1"/>
</dbReference>
<comment type="subcellular location">
    <subcellularLocation>
        <location evidence="7">Cytoplasm</location>
    </subcellularLocation>
</comment>
<keyword evidence="5 7" id="KW-0648">Protein biosynthesis</keyword>
<dbReference type="Pfam" id="PF00152">
    <property type="entry name" value="tRNA-synt_2"/>
    <property type="match status" value="1"/>
</dbReference>
<comment type="similarity">
    <text evidence="1 7">Belongs to the class-II aminoacyl-tRNA synthetase family.</text>
</comment>
<comment type="catalytic activity">
    <reaction evidence="7">
        <text>tRNA(Asn) + L-asparagine + ATP = L-asparaginyl-tRNA(Asn) + AMP + diphosphate + H(+)</text>
        <dbReference type="Rhea" id="RHEA:11180"/>
        <dbReference type="Rhea" id="RHEA-COMP:9659"/>
        <dbReference type="Rhea" id="RHEA-COMP:9674"/>
        <dbReference type="ChEBI" id="CHEBI:15378"/>
        <dbReference type="ChEBI" id="CHEBI:30616"/>
        <dbReference type="ChEBI" id="CHEBI:33019"/>
        <dbReference type="ChEBI" id="CHEBI:58048"/>
        <dbReference type="ChEBI" id="CHEBI:78442"/>
        <dbReference type="ChEBI" id="CHEBI:78515"/>
        <dbReference type="ChEBI" id="CHEBI:456215"/>
        <dbReference type="EC" id="6.1.1.22"/>
    </reaction>
</comment>
<keyword evidence="3 7" id="KW-0547">Nucleotide-binding</keyword>
<keyword evidence="6 7" id="KW-0030">Aminoacyl-tRNA synthetase</keyword>
<dbReference type="InterPro" id="IPR004365">
    <property type="entry name" value="NA-bd_OB_tRNA"/>
</dbReference>